<dbReference type="Proteomes" id="UP001292094">
    <property type="component" value="Unassembled WGS sequence"/>
</dbReference>
<protein>
    <submittedName>
        <fullName evidence="2">Uncharacterized protein</fullName>
    </submittedName>
</protein>
<dbReference type="EMBL" id="JAWZYT010001108">
    <property type="protein sequence ID" value="KAK4315532.1"/>
    <property type="molecule type" value="Genomic_DNA"/>
</dbReference>
<dbReference type="PANTHER" id="PTHR19446">
    <property type="entry name" value="REVERSE TRANSCRIPTASES"/>
    <property type="match status" value="1"/>
</dbReference>
<evidence type="ECO:0000256" key="1">
    <source>
        <dbReference type="SAM" id="MobiDB-lite"/>
    </source>
</evidence>
<proteinExistence type="predicted"/>
<evidence type="ECO:0000313" key="3">
    <source>
        <dbReference type="Proteomes" id="UP001292094"/>
    </source>
</evidence>
<gene>
    <name evidence="2" type="ORF">Pmani_013225</name>
</gene>
<evidence type="ECO:0000313" key="2">
    <source>
        <dbReference type="EMBL" id="KAK4315532.1"/>
    </source>
</evidence>
<feature type="region of interest" description="Disordered" evidence="1">
    <location>
        <begin position="23"/>
        <end position="54"/>
    </location>
</feature>
<reference evidence="2" key="1">
    <citation type="submission" date="2023-11" db="EMBL/GenBank/DDBJ databases">
        <title>Genome assemblies of two species of porcelain crab, Petrolisthes cinctipes and Petrolisthes manimaculis (Anomura: Porcellanidae).</title>
        <authorList>
            <person name="Angst P."/>
        </authorList>
    </citation>
    <scope>NUCLEOTIDE SEQUENCE</scope>
    <source>
        <strain evidence="2">PB745_02</strain>
        <tissue evidence="2">Gill</tissue>
    </source>
</reference>
<feature type="compositionally biased region" description="Basic and acidic residues" evidence="1">
    <location>
        <begin position="24"/>
        <end position="41"/>
    </location>
</feature>
<dbReference type="AlphaFoldDB" id="A0AAE1PYX8"/>
<comment type="caution">
    <text evidence="2">The sequence shown here is derived from an EMBL/GenBank/DDBJ whole genome shotgun (WGS) entry which is preliminary data.</text>
</comment>
<keyword evidence="3" id="KW-1185">Reference proteome</keyword>
<organism evidence="2 3">
    <name type="scientific">Petrolisthes manimaculis</name>
    <dbReference type="NCBI Taxonomy" id="1843537"/>
    <lineage>
        <taxon>Eukaryota</taxon>
        <taxon>Metazoa</taxon>
        <taxon>Ecdysozoa</taxon>
        <taxon>Arthropoda</taxon>
        <taxon>Crustacea</taxon>
        <taxon>Multicrustacea</taxon>
        <taxon>Malacostraca</taxon>
        <taxon>Eumalacostraca</taxon>
        <taxon>Eucarida</taxon>
        <taxon>Decapoda</taxon>
        <taxon>Pleocyemata</taxon>
        <taxon>Anomura</taxon>
        <taxon>Galatheoidea</taxon>
        <taxon>Porcellanidae</taxon>
        <taxon>Petrolisthes</taxon>
    </lineage>
</organism>
<sequence>MGPQRVDWKAFDEHLQNWYTAYNRDPDKSLDQTEKDLELRNTRRKGRDTAAGGDDFTYSMIQETGPGAQMALLNIINKSWEEGKLPSAWKKCLIQPIPKPKDPAQPRPISLISCLEKTAEKIIKALTSNRNTSPKIACVQGRSWSC</sequence>
<accession>A0AAE1PYX8</accession>
<name>A0AAE1PYX8_9EUCA</name>